<dbReference type="Gene3D" id="2.60.40.4100">
    <property type="entry name" value="Zona pellucida, ZP-C domain"/>
    <property type="match status" value="1"/>
</dbReference>
<dbReference type="InterPro" id="IPR055355">
    <property type="entry name" value="ZP-C"/>
</dbReference>
<dbReference type="InterPro" id="IPR001507">
    <property type="entry name" value="ZP_dom"/>
</dbReference>
<dbReference type="PANTHER" id="PTHR46560:SF4">
    <property type="entry name" value="DUSKY"/>
    <property type="match status" value="1"/>
</dbReference>
<feature type="transmembrane region" description="Helical" evidence="3">
    <location>
        <begin position="792"/>
        <end position="815"/>
    </location>
</feature>
<dbReference type="Pfam" id="PF25057">
    <property type="entry name" value="CUT_N"/>
    <property type="match status" value="1"/>
</dbReference>
<dbReference type="Proteomes" id="UP001153712">
    <property type="component" value="Chromosome 3"/>
</dbReference>
<feature type="compositionally biased region" description="Acidic residues" evidence="2">
    <location>
        <begin position="399"/>
        <end position="413"/>
    </location>
</feature>
<gene>
    <name evidence="6" type="ORF">PHYEVI_LOCUS6468</name>
</gene>
<protein>
    <recommendedName>
        <fullName evidence="5">ZP domain-containing protein</fullName>
    </recommendedName>
</protein>
<feature type="chain" id="PRO_5040402651" description="ZP domain-containing protein" evidence="4">
    <location>
        <begin position="23"/>
        <end position="823"/>
    </location>
</feature>
<dbReference type="Pfam" id="PF00100">
    <property type="entry name" value="Zona_pellucida"/>
    <property type="match status" value="1"/>
</dbReference>
<keyword evidence="3" id="KW-0812">Transmembrane</keyword>
<keyword evidence="3" id="KW-0472">Membrane</keyword>
<evidence type="ECO:0000256" key="4">
    <source>
        <dbReference type="SAM" id="SignalP"/>
    </source>
</evidence>
<dbReference type="EMBL" id="OU900096">
    <property type="protein sequence ID" value="CAG9860111.1"/>
    <property type="molecule type" value="Genomic_DNA"/>
</dbReference>
<keyword evidence="4" id="KW-0732">Signal</keyword>
<evidence type="ECO:0000256" key="2">
    <source>
        <dbReference type="SAM" id="MobiDB-lite"/>
    </source>
</evidence>
<feature type="compositionally biased region" description="Polar residues" evidence="2">
    <location>
        <begin position="138"/>
        <end position="157"/>
    </location>
</feature>
<feature type="compositionally biased region" description="Polar residues" evidence="2">
    <location>
        <begin position="192"/>
        <end position="207"/>
    </location>
</feature>
<evidence type="ECO:0000259" key="5">
    <source>
        <dbReference type="PROSITE" id="PS51034"/>
    </source>
</evidence>
<proteinExistence type="predicted"/>
<dbReference type="SMART" id="SM00241">
    <property type="entry name" value="ZP"/>
    <property type="match status" value="1"/>
</dbReference>
<sequence>MKISGRIVFSITSCFLLLEVSGEHRVRTKRDKKEGNRTTRQLNKNADQMVQNILRWLQDVYGNQGRKVRQGSLREYLPPTPGEKPRPFTSRPSTQGTGVDEDGNFVDPGYPPAGYTPQPAFTFPPNQPDDGPGPEGTSYPTQSTRRPGYSTQPSITERPSYPGFETVYPEPPGGATDQTIRIPEVTPGYTGGTQSYPTSSPSGFTGYTSGRPSDSSSFSPSPDTGFPSYPTSSPSGFTGYPSGPPPGVTGFPTVRPPAPGGEPTEGRPATDFPDSTDIVYTSPPEGPGFPTSRPTGYPTGFPTARPTGFPTSRPTGYPTGFPTGRPTGFPTSRPTGYPTGFPTGRPTGFPTSRPTGYPTGFPTAQPTDSPTGPPETPDVTGYPTSRPGSYPTGPVGPPSEEETPVPTEQEPDETGGSGLSTVKPPGSRPTESSSENLPDFPTPGTPTDQGEPKTNGGEKSTGETEGTDVRIPTDEDLKHPPHIHALDVQCAKDMMTIEIEFNRQFDGVIYSKGYYNMPECRYVVENSGKTKYTFTVNLNMCGTEFINAFDTEGQSYLENVLVLQNEAGIQEVWDTVRAVRCLWEGNLKEQLSVQLMVGMLSQEIVTFSGDTAMAKLDVLLGRGPLGQPANGLVKIGEPMTLVVSVSGDPGFDLQVKDCKATDSSGDNVVPLTDDDGCILKPKLFGSFQKTRNTGDSGASIIAYAYFNAFKFPDVMDIMIECNIELCKTDCEMCQATDQQLEPGRRRRRDLGRANETLHDGVTMGKHLRVALQEDLLNLELPHQGVCMSTRSFVFASSALMTLLTGSCLVSTYFWFKTLAQKQK</sequence>
<dbReference type="OrthoDB" id="10068552at2759"/>
<keyword evidence="3" id="KW-1133">Transmembrane helix</keyword>
<keyword evidence="7" id="KW-1185">Reference proteome</keyword>
<name>A0A9N9TRY7_PHYSR</name>
<organism evidence="6 7">
    <name type="scientific">Phyllotreta striolata</name>
    <name type="common">Striped flea beetle</name>
    <name type="synonym">Crioceris striolata</name>
    <dbReference type="NCBI Taxonomy" id="444603"/>
    <lineage>
        <taxon>Eukaryota</taxon>
        <taxon>Metazoa</taxon>
        <taxon>Ecdysozoa</taxon>
        <taxon>Arthropoda</taxon>
        <taxon>Hexapoda</taxon>
        <taxon>Insecta</taxon>
        <taxon>Pterygota</taxon>
        <taxon>Neoptera</taxon>
        <taxon>Endopterygota</taxon>
        <taxon>Coleoptera</taxon>
        <taxon>Polyphaga</taxon>
        <taxon>Cucujiformia</taxon>
        <taxon>Chrysomeloidea</taxon>
        <taxon>Chrysomelidae</taxon>
        <taxon>Galerucinae</taxon>
        <taxon>Alticini</taxon>
        <taxon>Phyllotreta</taxon>
    </lineage>
</organism>
<dbReference type="PROSITE" id="PS51034">
    <property type="entry name" value="ZP_2"/>
    <property type="match status" value="1"/>
</dbReference>
<feature type="domain" description="ZP" evidence="5">
    <location>
        <begin position="489"/>
        <end position="740"/>
    </location>
</feature>
<evidence type="ECO:0000256" key="3">
    <source>
        <dbReference type="SAM" id="Phobius"/>
    </source>
</evidence>
<reference evidence="6" key="1">
    <citation type="submission" date="2022-01" db="EMBL/GenBank/DDBJ databases">
        <authorList>
            <person name="King R."/>
        </authorList>
    </citation>
    <scope>NUCLEOTIDE SEQUENCE</scope>
</reference>
<dbReference type="InterPro" id="IPR056953">
    <property type="entry name" value="CUT_N"/>
</dbReference>
<feature type="compositionally biased region" description="Basic and acidic residues" evidence="2">
    <location>
        <begin position="467"/>
        <end position="479"/>
    </location>
</feature>
<feature type="compositionally biased region" description="Low complexity" evidence="2">
    <location>
        <begin position="208"/>
        <end position="228"/>
    </location>
</feature>
<feature type="signal peptide" evidence="4">
    <location>
        <begin position="1"/>
        <end position="22"/>
    </location>
</feature>
<dbReference type="InterPro" id="IPR042235">
    <property type="entry name" value="ZP-C_dom"/>
</dbReference>
<dbReference type="PANTHER" id="PTHR46560">
    <property type="entry name" value="CYPHER, ISOFORM B"/>
    <property type="match status" value="1"/>
</dbReference>
<feature type="region of interest" description="Disordered" evidence="2">
    <location>
        <begin position="68"/>
        <end position="480"/>
    </location>
</feature>
<evidence type="ECO:0000313" key="6">
    <source>
        <dbReference type="EMBL" id="CAG9860111.1"/>
    </source>
</evidence>
<keyword evidence="1" id="KW-1015">Disulfide bond</keyword>
<accession>A0A9N9TRY7</accession>
<evidence type="ECO:0000256" key="1">
    <source>
        <dbReference type="ARBA" id="ARBA00023157"/>
    </source>
</evidence>
<dbReference type="AlphaFoldDB" id="A0A9N9TRY7"/>
<evidence type="ECO:0000313" key="7">
    <source>
        <dbReference type="Proteomes" id="UP001153712"/>
    </source>
</evidence>